<organism evidence="1">
    <name type="scientific">Rhizophora mucronata</name>
    <name type="common">Asiatic mangrove</name>
    <dbReference type="NCBI Taxonomy" id="61149"/>
    <lineage>
        <taxon>Eukaryota</taxon>
        <taxon>Viridiplantae</taxon>
        <taxon>Streptophyta</taxon>
        <taxon>Embryophyta</taxon>
        <taxon>Tracheophyta</taxon>
        <taxon>Spermatophyta</taxon>
        <taxon>Magnoliopsida</taxon>
        <taxon>eudicotyledons</taxon>
        <taxon>Gunneridae</taxon>
        <taxon>Pentapetalae</taxon>
        <taxon>rosids</taxon>
        <taxon>fabids</taxon>
        <taxon>Malpighiales</taxon>
        <taxon>Rhizophoraceae</taxon>
        <taxon>Rhizophora</taxon>
    </lineage>
</organism>
<reference evidence="1" key="1">
    <citation type="submission" date="2018-02" db="EMBL/GenBank/DDBJ databases">
        <title>Rhizophora mucronata_Transcriptome.</title>
        <authorList>
            <person name="Meera S.P."/>
            <person name="Sreeshan A."/>
            <person name="Augustine A."/>
        </authorList>
    </citation>
    <scope>NUCLEOTIDE SEQUENCE</scope>
    <source>
        <tissue evidence="1">Leaf</tissue>
    </source>
</reference>
<dbReference type="EMBL" id="GGEC01081001">
    <property type="protein sequence ID" value="MBX61485.1"/>
    <property type="molecule type" value="Transcribed_RNA"/>
</dbReference>
<name>A0A2P2Q3E1_RHIMU</name>
<accession>A0A2P2Q3E1</accession>
<dbReference type="AlphaFoldDB" id="A0A2P2Q3E1"/>
<evidence type="ECO:0000313" key="1">
    <source>
        <dbReference type="EMBL" id="MBX61485.1"/>
    </source>
</evidence>
<proteinExistence type="predicted"/>
<sequence>MQLCFPISPSLVHQLIDQQLGH</sequence>
<protein>
    <submittedName>
        <fullName evidence="1">Uncharacterized protein</fullName>
    </submittedName>
</protein>